<dbReference type="InterPro" id="IPR031322">
    <property type="entry name" value="Shikimate/glucono_kinase"/>
</dbReference>
<evidence type="ECO:0000313" key="11">
    <source>
        <dbReference type="Proteomes" id="UP000094236"/>
    </source>
</evidence>
<dbReference type="NCBIfam" id="TIGR01313">
    <property type="entry name" value="therm_gnt_kin"/>
    <property type="match status" value="1"/>
</dbReference>
<sequence length="203" mass="23020">MNSSDKYIVIVVGGPAGCGKTTVGTQLASKFQSPFIEGDSLHSKENIDKMAHNIPLTDQDRFPWLKEVSKKSCEEALTSKNKISIVTCSMLKRQYRELIIDTYKHNFNSGQGYNIEFIFLFLYTDYESLVKRVTARKGHYMKQDMVKSQYDIMELVDPITENGIALYVENKTPDQVLQEALSKLKEKFNLNPAFQIPTASASC</sequence>
<dbReference type="UniPathway" id="UPA00792"/>
<comment type="similarity">
    <text evidence="2 9">Belongs to the gluconokinase GntK/GntV family.</text>
</comment>
<dbReference type="STRING" id="669874.A0A1E4TR47"/>
<keyword evidence="6 9" id="KW-0418">Kinase</keyword>
<dbReference type="Gene3D" id="3.40.50.300">
    <property type="entry name" value="P-loop containing nucleotide triphosphate hydrolases"/>
    <property type="match status" value="1"/>
</dbReference>
<protein>
    <recommendedName>
        <fullName evidence="3 9">Gluconokinase</fullName>
        <ecNumber evidence="3 9">2.7.1.12</ecNumber>
    </recommendedName>
</protein>
<dbReference type="GO" id="GO:0005975">
    <property type="term" value="P:carbohydrate metabolic process"/>
    <property type="evidence" value="ECO:0007669"/>
    <property type="project" value="InterPro"/>
</dbReference>
<dbReference type="GO" id="GO:0005524">
    <property type="term" value="F:ATP binding"/>
    <property type="evidence" value="ECO:0007669"/>
    <property type="project" value="UniProtKB-KW"/>
</dbReference>
<evidence type="ECO:0000313" key="10">
    <source>
        <dbReference type="EMBL" id="ODV94223.1"/>
    </source>
</evidence>
<keyword evidence="5 9" id="KW-0547">Nucleotide-binding</keyword>
<evidence type="ECO:0000256" key="4">
    <source>
        <dbReference type="ARBA" id="ARBA00022679"/>
    </source>
</evidence>
<evidence type="ECO:0000256" key="5">
    <source>
        <dbReference type="ARBA" id="ARBA00022741"/>
    </source>
</evidence>
<keyword evidence="4 9" id="KW-0808">Transferase</keyword>
<dbReference type="Pfam" id="PF01202">
    <property type="entry name" value="SKI"/>
    <property type="match status" value="1"/>
</dbReference>
<dbReference type="SUPFAM" id="SSF52540">
    <property type="entry name" value="P-loop containing nucleoside triphosphate hydrolases"/>
    <property type="match status" value="1"/>
</dbReference>
<dbReference type="EMBL" id="KV454016">
    <property type="protein sequence ID" value="ODV94223.1"/>
    <property type="molecule type" value="Genomic_DNA"/>
</dbReference>
<dbReference type="EC" id="2.7.1.12" evidence="3 9"/>
<comment type="catalytic activity">
    <reaction evidence="8 9">
        <text>D-gluconate + ATP = 6-phospho-D-gluconate + ADP + H(+)</text>
        <dbReference type="Rhea" id="RHEA:19433"/>
        <dbReference type="ChEBI" id="CHEBI:15378"/>
        <dbReference type="ChEBI" id="CHEBI:18391"/>
        <dbReference type="ChEBI" id="CHEBI:30616"/>
        <dbReference type="ChEBI" id="CHEBI:58759"/>
        <dbReference type="ChEBI" id="CHEBI:456216"/>
        <dbReference type="EC" id="2.7.1.12"/>
    </reaction>
</comment>
<keyword evidence="7 9" id="KW-0067">ATP-binding</keyword>
<evidence type="ECO:0000256" key="8">
    <source>
        <dbReference type="ARBA" id="ARBA00048090"/>
    </source>
</evidence>
<dbReference type="InterPro" id="IPR027417">
    <property type="entry name" value="P-loop_NTPase"/>
</dbReference>
<dbReference type="GO" id="GO:0005737">
    <property type="term" value="C:cytoplasm"/>
    <property type="evidence" value="ECO:0007669"/>
    <property type="project" value="TreeGrafter"/>
</dbReference>
<evidence type="ECO:0000256" key="6">
    <source>
        <dbReference type="ARBA" id="ARBA00022777"/>
    </source>
</evidence>
<name>A0A1E4TR47_PACTA</name>
<comment type="pathway">
    <text evidence="1 9">Carbohydrate acid metabolism; D-gluconate degradation.</text>
</comment>
<dbReference type="CDD" id="cd02021">
    <property type="entry name" value="GntK"/>
    <property type="match status" value="1"/>
</dbReference>
<evidence type="ECO:0000256" key="1">
    <source>
        <dbReference type="ARBA" id="ARBA00004875"/>
    </source>
</evidence>
<gene>
    <name evidence="10" type="ORF">PACTADRAFT_60298</name>
</gene>
<dbReference type="AlphaFoldDB" id="A0A1E4TR47"/>
<evidence type="ECO:0000256" key="3">
    <source>
        <dbReference type="ARBA" id="ARBA00012054"/>
    </source>
</evidence>
<accession>A0A1E4TR47</accession>
<dbReference type="OrthoDB" id="275177at2759"/>
<proteinExistence type="inferred from homology"/>
<dbReference type="PANTHER" id="PTHR43442:SF3">
    <property type="entry name" value="GLUCONOKINASE-RELATED"/>
    <property type="match status" value="1"/>
</dbReference>
<reference evidence="11" key="1">
    <citation type="submission" date="2016-05" db="EMBL/GenBank/DDBJ databases">
        <title>Comparative genomics of biotechnologically important yeasts.</title>
        <authorList>
            <consortium name="DOE Joint Genome Institute"/>
            <person name="Riley R."/>
            <person name="Haridas S."/>
            <person name="Wolfe K.H."/>
            <person name="Lopes M.R."/>
            <person name="Hittinger C.T."/>
            <person name="Goker M."/>
            <person name="Salamov A."/>
            <person name="Wisecaver J."/>
            <person name="Long T.M."/>
            <person name="Aerts A.L."/>
            <person name="Barry K."/>
            <person name="Choi C."/>
            <person name="Clum A."/>
            <person name="Coughlan A.Y."/>
            <person name="Deshpande S."/>
            <person name="Douglass A.P."/>
            <person name="Hanson S.J."/>
            <person name="Klenk H.-P."/>
            <person name="Labutti K."/>
            <person name="Lapidus A."/>
            <person name="Lindquist E."/>
            <person name="Lipzen A."/>
            <person name="Meier-Kolthoff J.P."/>
            <person name="Ohm R.A."/>
            <person name="Otillar R.P."/>
            <person name="Pangilinan J."/>
            <person name="Peng Y."/>
            <person name="Rokas A."/>
            <person name="Rosa C.A."/>
            <person name="Scheuner C."/>
            <person name="Sibirny A.A."/>
            <person name="Slot J.C."/>
            <person name="Stielow J.B."/>
            <person name="Sun H."/>
            <person name="Kurtzman C.P."/>
            <person name="Blackwell M."/>
            <person name="Grigoriev I.V."/>
            <person name="Jeffries T.W."/>
        </authorList>
    </citation>
    <scope>NUCLEOTIDE SEQUENCE [LARGE SCALE GENOMIC DNA]</scope>
    <source>
        <strain evidence="11">NRRL Y-2460</strain>
    </source>
</reference>
<keyword evidence="11" id="KW-1185">Reference proteome</keyword>
<evidence type="ECO:0000256" key="7">
    <source>
        <dbReference type="ARBA" id="ARBA00022840"/>
    </source>
</evidence>
<organism evidence="10 11">
    <name type="scientific">Pachysolen tannophilus NRRL Y-2460</name>
    <dbReference type="NCBI Taxonomy" id="669874"/>
    <lineage>
        <taxon>Eukaryota</taxon>
        <taxon>Fungi</taxon>
        <taxon>Dikarya</taxon>
        <taxon>Ascomycota</taxon>
        <taxon>Saccharomycotina</taxon>
        <taxon>Pichiomycetes</taxon>
        <taxon>Pachysolenaceae</taxon>
        <taxon>Pachysolen</taxon>
    </lineage>
</organism>
<dbReference type="GO" id="GO:0046316">
    <property type="term" value="F:gluconokinase activity"/>
    <property type="evidence" value="ECO:0007669"/>
    <property type="project" value="UniProtKB-EC"/>
</dbReference>
<dbReference type="PANTHER" id="PTHR43442">
    <property type="entry name" value="GLUCONOKINASE-RELATED"/>
    <property type="match status" value="1"/>
</dbReference>
<dbReference type="Proteomes" id="UP000094236">
    <property type="component" value="Unassembled WGS sequence"/>
</dbReference>
<dbReference type="InterPro" id="IPR006001">
    <property type="entry name" value="Therm_gnt_kin"/>
</dbReference>
<evidence type="ECO:0000256" key="2">
    <source>
        <dbReference type="ARBA" id="ARBA00008420"/>
    </source>
</evidence>
<evidence type="ECO:0000256" key="9">
    <source>
        <dbReference type="RuleBase" id="RU363066"/>
    </source>
</evidence>